<keyword evidence="1" id="KW-0812">Transmembrane</keyword>
<keyword evidence="1" id="KW-0472">Membrane</keyword>
<dbReference type="AlphaFoldDB" id="A0A4C1YHG0"/>
<feature type="transmembrane region" description="Helical" evidence="1">
    <location>
        <begin position="12"/>
        <end position="29"/>
    </location>
</feature>
<keyword evidence="3" id="KW-1185">Reference proteome</keyword>
<evidence type="ECO:0000256" key="1">
    <source>
        <dbReference type="SAM" id="Phobius"/>
    </source>
</evidence>
<sequence>MIYCAGITLPDPSLFSVAFLLYAIAYAFVTNFTAAKFRAPYCCVRPLSLFYLDASAEWKRETDASQAERLAFACGLCPRGLRMNPTWTYDAPFPPFVSVRNVIGRDRYLVQLDLKRRKYGPGRLQSYESSVCNVSESFSVEISLENSRIVAVKLRIARSRRTRDAFWAPSFFKYKQA</sequence>
<proteinExistence type="predicted"/>
<accession>A0A4C1YHG0</accession>
<keyword evidence="1" id="KW-1133">Transmembrane helix</keyword>
<organism evidence="2 3">
    <name type="scientific">Eumeta variegata</name>
    <name type="common">Bagworm moth</name>
    <name type="synonym">Eumeta japonica</name>
    <dbReference type="NCBI Taxonomy" id="151549"/>
    <lineage>
        <taxon>Eukaryota</taxon>
        <taxon>Metazoa</taxon>
        <taxon>Ecdysozoa</taxon>
        <taxon>Arthropoda</taxon>
        <taxon>Hexapoda</taxon>
        <taxon>Insecta</taxon>
        <taxon>Pterygota</taxon>
        <taxon>Neoptera</taxon>
        <taxon>Endopterygota</taxon>
        <taxon>Lepidoptera</taxon>
        <taxon>Glossata</taxon>
        <taxon>Ditrysia</taxon>
        <taxon>Tineoidea</taxon>
        <taxon>Psychidae</taxon>
        <taxon>Oiketicinae</taxon>
        <taxon>Eumeta</taxon>
    </lineage>
</organism>
<name>A0A4C1YHG0_EUMVA</name>
<protein>
    <submittedName>
        <fullName evidence="2">Uncharacterized protein</fullName>
    </submittedName>
</protein>
<evidence type="ECO:0000313" key="3">
    <source>
        <dbReference type="Proteomes" id="UP000299102"/>
    </source>
</evidence>
<comment type="caution">
    <text evidence="2">The sequence shown here is derived from an EMBL/GenBank/DDBJ whole genome shotgun (WGS) entry which is preliminary data.</text>
</comment>
<dbReference type="EMBL" id="BGZK01001219">
    <property type="protein sequence ID" value="GBP74723.1"/>
    <property type="molecule type" value="Genomic_DNA"/>
</dbReference>
<dbReference type="Proteomes" id="UP000299102">
    <property type="component" value="Unassembled WGS sequence"/>
</dbReference>
<evidence type="ECO:0000313" key="2">
    <source>
        <dbReference type="EMBL" id="GBP74723.1"/>
    </source>
</evidence>
<gene>
    <name evidence="2" type="ORF">EVAR_103557_1</name>
</gene>
<reference evidence="2 3" key="1">
    <citation type="journal article" date="2019" name="Commun. Biol.">
        <title>The bagworm genome reveals a unique fibroin gene that provides high tensile strength.</title>
        <authorList>
            <person name="Kono N."/>
            <person name="Nakamura H."/>
            <person name="Ohtoshi R."/>
            <person name="Tomita M."/>
            <person name="Numata K."/>
            <person name="Arakawa K."/>
        </authorList>
    </citation>
    <scope>NUCLEOTIDE SEQUENCE [LARGE SCALE GENOMIC DNA]</scope>
</reference>